<evidence type="ECO:0000313" key="9">
    <source>
        <dbReference type="Proteomes" id="UP000018680"/>
    </source>
</evidence>
<dbReference type="RefSeq" id="WP_024267277.1">
    <property type="nucleotide sequence ID" value="NC_023035.1"/>
</dbReference>
<dbReference type="PANTHER" id="PTHR11904">
    <property type="entry name" value="METHYLTHIOADENOSINE/PURINE NUCLEOSIDE PHOSPHORYLASE"/>
    <property type="match status" value="1"/>
</dbReference>
<dbReference type="SUPFAM" id="SSF53167">
    <property type="entry name" value="Purine and uridine phosphorylases"/>
    <property type="match status" value="1"/>
</dbReference>
<dbReference type="InterPro" id="IPR011268">
    <property type="entry name" value="Purine_phosphorylase"/>
</dbReference>
<sequence length="272" mass="29228">MKSEFIADVYHAAAEISKTTGYRPKLGMILGSGLSSLAESYECTKVPYGDIPVLPKPTVEGHRGELYINEDIAICSGRFHYYEGHSPDNVVSTVALLKGLGCERLIVTNAAGGINTGFSPGDIMIIEDHINHLGFNPLMGPNPQIDGTDLGARFPDMSRVYSPAFAAKAQELDGDLKQGVYIAVTGPSYETPAEIRAFSAMGADAVGMSTVPEAIFARYLGMEVGGLSLITNFAAGLGHEELHHDEVVEIGRKAADRMKKLVAGLVDWWLKE</sequence>
<dbReference type="PANTHER" id="PTHR11904:SF9">
    <property type="entry name" value="PURINE NUCLEOSIDE PHOSPHORYLASE-RELATED"/>
    <property type="match status" value="1"/>
</dbReference>
<dbReference type="GO" id="GO:0004731">
    <property type="term" value="F:purine-nucleoside phosphorylase activity"/>
    <property type="evidence" value="ECO:0007669"/>
    <property type="project" value="UniProtKB-EC"/>
</dbReference>
<dbReference type="GO" id="GO:0009116">
    <property type="term" value="P:nucleoside metabolic process"/>
    <property type="evidence" value="ECO:0007669"/>
    <property type="project" value="InterPro"/>
</dbReference>
<dbReference type="InterPro" id="IPR035994">
    <property type="entry name" value="Nucleoside_phosphorylase_sf"/>
</dbReference>
<keyword evidence="4 5" id="KW-0808">Transferase</keyword>
<feature type="binding site" evidence="6">
    <location>
        <position position="209"/>
    </location>
    <ligand>
        <name>phosphate</name>
        <dbReference type="ChEBI" id="CHEBI:43474"/>
    </ligand>
</feature>
<dbReference type="InterPro" id="IPR000845">
    <property type="entry name" value="Nucleoside_phosphorylase_d"/>
</dbReference>
<dbReference type="Pfam" id="PF01048">
    <property type="entry name" value="PNP_UDP_1"/>
    <property type="match status" value="1"/>
</dbReference>
<dbReference type="Proteomes" id="UP000018680">
    <property type="component" value="Chromosome"/>
</dbReference>
<protein>
    <recommendedName>
        <fullName evidence="5">Purine nucleoside phosphorylase</fullName>
        <ecNumber evidence="5">2.4.2.1</ecNumber>
    </recommendedName>
    <alternativeName>
        <fullName evidence="5">Inosine-guanosine phosphorylase</fullName>
    </alternativeName>
</protein>
<evidence type="ECO:0000256" key="2">
    <source>
        <dbReference type="ARBA" id="ARBA00006751"/>
    </source>
</evidence>
<keyword evidence="3 5" id="KW-0328">Glycosyltransferase</keyword>
<feature type="binding site" evidence="6">
    <location>
        <position position="62"/>
    </location>
    <ligand>
        <name>phosphate</name>
        <dbReference type="ChEBI" id="CHEBI:43474"/>
    </ligand>
</feature>
<dbReference type="EMBL" id="CP006939">
    <property type="protein sequence ID" value="AHC14346.1"/>
    <property type="molecule type" value="Genomic_DNA"/>
</dbReference>
<comment type="pathway">
    <text evidence="1 5">Purine metabolism; purine nucleoside salvage.</text>
</comment>
<dbReference type="GO" id="GO:0005737">
    <property type="term" value="C:cytoplasm"/>
    <property type="evidence" value="ECO:0007669"/>
    <property type="project" value="TreeGrafter"/>
</dbReference>
<evidence type="ECO:0000256" key="3">
    <source>
        <dbReference type="ARBA" id="ARBA00022676"/>
    </source>
</evidence>
<dbReference type="UniPathway" id="UPA00606"/>
<evidence type="ECO:0000313" key="8">
    <source>
        <dbReference type="EMBL" id="AHC14346.1"/>
    </source>
</evidence>
<evidence type="ECO:0000256" key="6">
    <source>
        <dbReference type="PIRSR" id="PIRSR000477-2"/>
    </source>
</evidence>
<dbReference type="KEGG" id="slr:L21SP2_0926"/>
<proteinExistence type="inferred from homology"/>
<evidence type="ECO:0000259" key="7">
    <source>
        <dbReference type="Pfam" id="PF01048"/>
    </source>
</evidence>
<feature type="binding site" evidence="6">
    <location>
        <position position="232"/>
    </location>
    <ligand>
        <name>a purine D-ribonucleoside</name>
        <dbReference type="ChEBI" id="CHEBI:142355"/>
    </ligand>
</feature>
<accession>V5WGQ7</accession>
<gene>
    <name evidence="8" type="ORF">L21SP2_0926</name>
</gene>
<feature type="binding site" evidence="6">
    <location>
        <position position="32"/>
    </location>
    <ligand>
        <name>phosphate</name>
        <dbReference type="ChEBI" id="CHEBI:43474"/>
    </ligand>
</feature>
<dbReference type="AlphaFoldDB" id="V5WGQ7"/>
<evidence type="ECO:0000256" key="4">
    <source>
        <dbReference type="ARBA" id="ARBA00022679"/>
    </source>
</evidence>
<feature type="binding site" evidence="6">
    <location>
        <begin position="78"/>
        <end position="80"/>
    </location>
    <ligand>
        <name>phosphate</name>
        <dbReference type="ChEBI" id="CHEBI:43474"/>
    </ligand>
</feature>
<evidence type="ECO:0000256" key="1">
    <source>
        <dbReference type="ARBA" id="ARBA00005058"/>
    </source>
</evidence>
<feature type="binding site" evidence="6">
    <location>
        <position position="190"/>
    </location>
    <ligand>
        <name>a purine D-ribonucleoside</name>
        <dbReference type="ChEBI" id="CHEBI:142355"/>
    </ligand>
</feature>
<dbReference type="EC" id="2.4.2.1" evidence="5"/>
<reference evidence="8 9" key="1">
    <citation type="journal article" date="2015" name="Stand. Genomic Sci.">
        <title>Complete genome sequence and description of Salinispira pacifica gen. nov., sp. nov., a novel spirochaete isolated form a hypersaline microbial mat.</title>
        <authorList>
            <person name="Ben Hania W."/>
            <person name="Joseph M."/>
            <person name="Schumann P."/>
            <person name="Bunk B."/>
            <person name="Fiebig A."/>
            <person name="Sproer C."/>
            <person name="Klenk H.P."/>
            <person name="Fardeau M.L."/>
            <person name="Spring S."/>
        </authorList>
    </citation>
    <scope>NUCLEOTIDE SEQUENCE [LARGE SCALE GENOMIC DNA]</scope>
    <source>
        <strain evidence="8 9">L21-RPul-D2</strain>
    </source>
</reference>
<dbReference type="NCBIfam" id="NF006054">
    <property type="entry name" value="PRK08202.1"/>
    <property type="match status" value="1"/>
</dbReference>
<feature type="binding site" evidence="6">
    <location>
        <position position="110"/>
    </location>
    <ligand>
        <name>phosphate</name>
        <dbReference type="ChEBI" id="CHEBI:43474"/>
    </ligand>
</feature>
<dbReference type="CDD" id="cd09009">
    <property type="entry name" value="PNP-EcPNPII_like"/>
    <property type="match status" value="1"/>
</dbReference>
<keyword evidence="9" id="KW-1185">Reference proteome</keyword>
<dbReference type="HOGENOM" id="CLU_054456_1_2_12"/>
<dbReference type="STRING" id="1307761.L21SP2_0926"/>
<name>V5WGQ7_9SPIO</name>
<evidence type="ECO:0000256" key="5">
    <source>
        <dbReference type="PIRNR" id="PIRNR000477"/>
    </source>
</evidence>
<dbReference type="PIRSF" id="PIRSF000477">
    <property type="entry name" value="PurNPase"/>
    <property type="match status" value="1"/>
</dbReference>
<comment type="similarity">
    <text evidence="2 5">Belongs to the PNP/MTAP phosphorylase family.</text>
</comment>
<dbReference type="NCBIfam" id="TIGR01697">
    <property type="entry name" value="PNPH-PUNA-XAPA"/>
    <property type="match status" value="1"/>
</dbReference>
<dbReference type="Gene3D" id="3.40.50.1580">
    <property type="entry name" value="Nucleoside phosphorylase domain"/>
    <property type="match status" value="1"/>
</dbReference>
<feature type="domain" description="Nucleoside phosphorylase" evidence="7">
    <location>
        <begin position="26"/>
        <end position="266"/>
    </location>
</feature>
<organism evidence="8 9">
    <name type="scientific">Salinispira pacifica</name>
    <dbReference type="NCBI Taxonomy" id="1307761"/>
    <lineage>
        <taxon>Bacteria</taxon>
        <taxon>Pseudomonadati</taxon>
        <taxon>Spirochaetota</taxon>
        <taxon>Spirochaetia</taxon>
        <taxon>Spirochaetales</taxon>
        <taxon>Spirochaetaceae</taxon>
        <taxon>Salinispira</taxon>
    </lineage>
</organism>
<comment type="function">
    <text evidence="5">The purine nucleoside phosphorylases catalyze the phosphorolytic breakdown of the N-glycosidic bond in the beta-(deoxy)ribonucleoside molecules, with the formation of the corresponding free purine bases and pentose-1-phosphate.</text>
</comment>
<dbReference type="eggNOG" id="COG0005">
    <property type="taxonomic scope" value="Bacteria"/>
</dbReference>